<evidence type="ECO:0000313" key="3">
    <source>
        <dbReference type="Proteomes" id="UP000703269"/>
    </source>
</evidence>
<organism evidence="2 3">
    <name type="scientific">Phanerochaete sordida</name>
    <dbReference type="NCBI Taxonomy" id="48140"/>
    <lineage>
        <taxon>Eukaryota</taxon>
        <taxon>Fungi</taxon>
        <taxon>Dikarya</taxon>
        <taxon>Basidiomycota</taxon>
        <taxon>Agaricomycotina</taxon>
        <taxon>Agaricomycetes</taxon>
        <taxon>Polyporales</taxon>
        <taxon>Phanerochaetaceae</taxon>
        <taxon>Phanerochaete</taxon>
    </lineage>
</organism>
<evidence type="ECO:0000256" key="1">
    <source>
        <dbReference type="SAM" id="Phobius"/>
    </source>
</evidence>
<keyword evidence="1" id="KW-0812">Transmembrane</keyword>
<comment type="caution">
    <text evidence="2">The sequence shown here is derived from an EMBL/GenBank/DDBJ whole genome shotgun (WGS) entry which is preliminary data.</text>
</comment>
<keyword evidence="1" id="KW-1133">Transmembrane helix</keyword>
<name>A0A9P3G2U5_9APHY</name>
<proteinExistence type="predicted"/>
<evidence type="ECO:0000313" key="2">
    <source>
        <dbReference type="EMBL" id="GJE87246.1"/>
    </source>
</evidence>
<feature type="transmembrane region" description="Helical" evidence="1">
    <location>
        <begin position="237"/>
        <end position="260"/>
    </location>
</feature>
<reference evidence="2 3" key="1">
    <citation type="submission" date="2021-08" db="EMBL/GenBank/DDBJ databases">
        <title>Draft Genome Sequence of Phanerochaete sordida strain YK-624.</title>
        <authorList>
            <person name="Mori T."/>
            <person name="Dohra H."/>
            <person name="Suzuki T."/>
            <person name="Kawagishi H."/>
            <person name="Hirai H."/>
        </authorList>
    </citation>
    <scope>NUCLEOTIDE SEQUENCE [LARGE SCALE GENOMIC DNA]</scope>
    <source>
        <strain evidence="2 3">YK-624</strain>
    </source>
</reference>
<dbReference type="AlphaFoldDB" id="A0A9P3G2U5"/>
<dbReference type="Proteomes" id="UP000703269">
    <property type="component" value="Unassembled WGS sequence"/>
</dbReference>
<feature type="transmembrane region" description="Helical" evidence="1">
    <location>
        <begin position="166"/>
        <end position="188"/>
    </location>
</feature>
<gene>
    <name evidence="2" type="ORF">PsYK624_033290</name>
</gene>
<feature type="transmembrane region" description="Helical" evidence="1">
    <location>
        <begin position="287"/>
        <end position="307"/>
    </location>
</feature>
<keyword evidence="3" id="KW-1185">Reference proteome</keyword>
<dbReference type="EMBL" id="BPQB01000006">
    <property type="protein sequence ID" value="GJE87246.1"/>
    <property type="molecule type" value="Genomic_DNA"/>
</dbReference>
<sequence>MDVPDLRLLTDAVALIGLFVSSELVLVILEGIVFGVYTLLVLFTMVVIVRSRGALTVKKSLLLSACGVMYASAAAHLGVSMWYLFEDNRRSGAIQAMAVDCLLSLADDVVCSSLKMPRSYEDTAAHSLWVMATQNVLLSTNMMLSDIVVLWRAWVLWPGRRMIQAISVIMTVGALGMLLWTCSVYSLYQAVTGSISLCISWLTNLWSTLLIAARAWQHRRHIGPLQATGSRTRAEMALLLFIESGVLYCMLWVPLVGASVKCLATWSDPNCVLPGGAIKFMDSMVDIQLGCLVSLVGIYPTAVILLIQLTDHYAQKTLSLDGMPTIFRQQLSVLPGSHGETSAARPTALLETHHAENSGRRNADIQITTFIRRSVARSITDGDPVEKPKP</sequence>
<dbReference type="OrthoDB" id="3214103at2759"/>
<feature type="transmembrane region" description="Helical" evidence="1">
    <location>
        <begin position="24"/>
        <end position="49"/>
    </location>
</feature>
<feature type="transmembrane region" description="Helical" evidence="1">
    <location>
        <begin position="61"/>
        <end position="85"/>
    </location>
</feature>
<feature type="transmembrane region" description="Helical" evidence="1">
    <location>
        <begin position="136"/>
        <end position="154"/>
    </location>
</feature>
<feature type="transmembrane region" description="Helical" evidence="1">
    <location>
        <begin position="194"/>
        <end position="216"/>
    </location>
</feature>
<protein>
    <submittedName>
        <fullName evidence="2">Uncharacterized protein</fullName>
    </submittedName>
</protein>
<accession>A0A9P3G2U5</accession>
<keyword evidence="1" id="KW-0472">Membrane</keyword>